<dbReference type="RefSeq" id="WP_123014280.1">
    <property type="nucleotide sequence ID" value="NZ_AP024912.1"/>
</dbReference>
<name>A0ABV7CAH6_9VIBR</name>
<evidence type="ECO:0000256" key="2">
    <source>
        <dbReference type="ARBA" id="ARBA00006153"/>
    </source>
</evidence>
<dbReference type="EMBL" id="JBHRSE010000103">
    <property type="protein sequence ID" value="MFC3025075.1"/>
    <property type="molecule type" value="Genomic_DNA"/>
</dbReference>
<feature type="domain" description="Peptidase M20 dimerisation" evidence="7">
    <location>
        <begin position="211"/>
        <end position="310"/>
    </location>
</feature>
<dbReference type="InterPro" id="IPR011650">
    <property type="entry name" value="Peptidase_M20_dimer"/>
</dbReference>
<dbReference type="PANTHER" id="PTHR32494:SF19">
    <property type="entry name" value="ALLANTOATE DEIMINASE-RELATED"/>
    <property type="match status" value="1"/>
</dbReference>
<dbReference type="InterPro" id="IPR010158">
    <property type="entry name" value="Amidase_Cbmase"/>
</dbReference>
<evidence type="ECO:0000256" key="4">
    <source>
        <dbReference type="ARBA" id="ARBA00022723"/>
    </source>
</evidence>
<dbReference type="NCBIfam" id="TIGR01879">
    <property type="entry name" value="hydantase"/>
    <property type="match status" value="1"/>
</dbReference>
<dbReference type="PIRSF" id="PIRSF001235">
    <property type="entry name" value="Amidase_carbamoylase"/>
    <property type="match status" value="1"/>
</dbReference>
<dbReference type="PANTHER" id="PTHR32494">
    <property type="entry name" value="ALLANTOATE DEIMINASE-RELATED"/>
    <property type="match status" value="1"/>
</dbReference>
<evidence type="ECO:0000259" key="7">
    <source>
        <dbReference type="Pfam" id="PF07687"/>
    </source>
</evidence>
<dbReference type="Pfam" id="PF07687">
    <property type="entry name" value="M20_dimer"/>
    <property type="match status" value="1"/>
</dbReference>
<accession>A0ABV7CAH6</accession>
<keyword evidence="9" id="KW-1185">Reference proteome</keyword>
<dbReference type="Gene3D" id="3.30.70.360">
    <property type="match status" value="1"/>
</dbReference>
<comment type="caution">
    <text evidence="8">The sequence shown here is derived from an EMBL/GenBank/DDBJ whole genome shotgun (WGS) entry which is preliminary data.</text>
</comment>
<keyword evidence="5" id="KW-0378">Hydrolase</keyword>
<dbReference type="Gene3D" id="3.40.630.10">
    <property type="entry name" value="Zn peptidases"/>
    <property type="match status" value="1"/>
</dbReference>
<dbReference type="InterPro" id="IPR036264">
    <property type="entry name" value="Bact_exopeptidase_dim_dom"/>
</dbReference>
<evidence type="ECO:0000256" key="5">
    <source>
        <dbReference type="ARBA" id="ARBA00022801"/>
    </source>
</evidence>
<keyword evidence="6" id="KW-0464">Manganese</keyword>
<keyword evidence="4" id="KW-0479">Metal-binding</keyword>
<dbReference type="InterPro" id="IPR002933">
    <property type="entry name" value="Peptidase_M20"/>
</dbReference>
<dbReference type="SUPFAM" id="SSF55031">
    <property type="entry name" value="Bacterial exopeptidase dimerisation domain"/>
    <property type="match status" value="1"/>
</dbReference>
<sequence>MDSALLAAHQIMEYADILATFSADDDGITRAYLTEQHQQAHQQIQAWMEHAGLLSWEDSVGNQWGRKVSPNPTLPTLIIGSHSDTVTNAGKYDGNLGILLAIAALDQLREVALPFHVDVVAFADEEGTRFNTTLIGSSAVAGIYQSQWLTVTDRDGVTMGDAMRKFGLDPANIASAARRASDVSAYLEVHIEQGPVLEANNRAVGVVSGIAGAKRYELNVTGTAGHAGTVPLSLRRDALCGAAEMIQFIEYYAGKHDMVATVGMCHTPQGAVNVIPGKTQFTLDIRSENQDKLEHAAQEIMVALERIAKHRQLQLEVSNIYDAPAVLCSEGLSQLWADAVHRVTGQEALLLPSGAGHDGLAMATLTEVGMLFVRCEKGISHHPAEQVSVDDVSVALQTLVAMIQGLSLKQ</sequence>
<evidence type="ECO:0000256" key="3">
    <source>
        <dbReference type="ARBA" id="ARBA00011738"/>
    </source>
</evidence>
<comment type="cofactor">
    <cofactor evidence="1">
        <name>Mn(2+)</name>
        <dbReference type="ChEBI" id="CHEBI:29035"/>
    </cofactor>
</comment>
<evidence type="ECO:0000313" key="9">
    <source>
        <dbReference type="Proteomes" id="UP001595384"/>
    </source>
</evidence>
<comment type="subunit">
    <text evidence="3">Homodimer.</text>
</comment>
<proteinExistence type="inferred from homology"/>
<dbReference type="SUPFAM" id="SSF53187">
    <property type="entry name" value="Zn-dependent exopeptidases"/>
    <property type="match status" value="1"/>
</dbReference>
<evidence type="ECO:0000313" key="8">
    <source>
        <dbReference type="EMBL" id="MFC3025075.1"/>
    </source>
</evidence>
<reference evidence="9" key="1">
    <citation type="journal article" date="2019" name="Int. J. Syst. Evol. Microbiol.">
        <title>The Global Catalogue of Microorganisms (GCM) 10K type strain sequencing project: providing services to taxonomists for standard genome sequencing and annotation.</title>
        <authorList>
            <consortium name="The Broad Institute Genomics Platform"/>
            <consortium name="The Broad Institute Genome Sequencing Center for Infectious Disease"/>
            <person name="Wu L."/>
            <person name="Ma J."/>
        </authorList>
    </citation>
    <scope>NUCLEOTIDE SEQUENCE [LARGE SCALE GENOMIC DNA]</scope>
    <source>
        <strain evidence="9">KCTC 62784</strain>
    </source>
</reference>
<evidence type="ECO:0000256" key="1">
    <source>
        <dbReference type="ARBA" id="ARBA00001936"/>
    </source>
</evidence>
<evidence type="ECO:0000256" key="6">
    <source>
        <dbReference type="ARBA" id="ARBA00023211"/>
    </source>
</evidence>
<dbReference type="Proteomes" id="UP001595384">
    <property type="component" value="Unassembled WGS sequence"/>
</dbReference>
<gene>
    <name evidence="8" type="ORF">ACFODT_14810</name>
</gene>
<protein>
    <submittedName>
        <fullName evidence="8">Allantoate amidohydrolase</fullName>
    </submittedName>
</protein>
<organism evidence="8 9">
    <name type="scientific">Vibrio zhugei</name>
    <dbReference type="NCBI Taxonomy" id="2479546"/>
    <lineage>
        <taxon>Bacteria</taxon>
        <taxon>Pseudomonadati</taxon>
        <taxon>Pseudomonadota</taxon>
        <taxon>Gammaproteobacteria</taxon>
        <taxon>Vibrionales</taxon>
        <taxon>Vibrionaceae</taxon>
        <taxon>Vibrio</taxon>
    </lineage>
</organism>
<dbReference type="Pfam" id="PF01546">
    <property type="entry name" value="Peptidase_M20"/>
    <property type="match status" value="1"/>
</dbReference>
<dbReference type="CDD" id="cd03884">
    <property type="entry name" value="M20_bAS"/>
    <property type="match status" value="1"/>
</dbReference>
<comment type="similarity">
    <text evidence="2">Belongs to the peptidase M20 family.</text>
</comment>
<dbReference type="NCBIfam" id="NF006775">
    <property type="entry name" value="PRK09290.2-5"/>
    <property type="match status" value="1"/>
</dbReference>